<dbReference type="InterPro" id="IPR047296">
    <property type="entry name" value="GIY-YIG_UvrC_Cho"/>
</dbReference>
<evidence type="ECO:0000313" key="9">
    <source>
        <dbReference type="Proteomes" id="UP000075374"/>
    </source>
</evidence>
<dbReference type="SMART" id="SM00465">
    <property type="entry name" value="GIYc"/>
    <property type="match status" value="1"/>
</dbReference>
<evidence type="ECO:0000256" key="1">
    <source>
        <dbReference type="ARBA" id="ARBA00022490"/>
    </source>
</evidence>
<keyword evidence="4" id="KW-0267">Excision nuclease</keyword>
<dbReference type="PANTHER" id="PTHR30562">
    <property type="entry name" value="UVRC/OXIDOREDUCTASE"/>
    <property type="match status" value="1"/>
</dbReference>
<keyword evidence="3" id="KW-0228">DNA excision</keyword>
<dbReference type="GO" id="GO:0009380">
    <property type="term" value="C:excinuclease repair complex"/>
    <property type="evidence" value="ECO:0007669"/>
    <property type="project" value="TreeGrafter"/>
</dbReference>
<evidence type="ECO:0000256" key="2">
    <source>
        <dbReference type="ARBA" id="ARBA00022763"/>
    </source>
</evidence>
<dbReference type="PANTHER" id="PTHR30562:SF1">
    <property type="entry name" value="UVRABC SYSTEM PROTEIN C"/>
    <property type="match status" value="1"/>
</dbReference>
<evidence type="ECO:0000256" key="5">
    <source>
        <dbReference type="ARBA" id="ARBA00023204"/>
    </source>
</evidence>
<dbReference type="InterPro" id="IPR000305">
    <property type="entry name" value="GIY-YIG_endonuc"/>
</dbReference>
<dbReference type="Pfam" id="PF01541">
    <property type="entry name" value="GIY-YIG"/>
    <property type="match status" value="1"/>
</dbReference>
<dbReference type="STRING" id="1121305.CLCOL_22400"/>
<dbReference type="Pfam" id="PF02151">
    <property type="entry name" value="UVR"/>
    <property type="match status" value="1"/>
</dbReference>
<dbReference type="InterPro" id="IPR035901">
    <property type="entry name" value="GIY-YIG_endonuc_sf"/>
</dbReference>
<dbReference type="RefSeq" id="WP_061859038.1">
    <property type="nucleotide sequence ID" value="NZ_LTBB01000013.1"/>
</dbReference>
<gene>
    <name evidence="8" type="primary">uvrC_2</name>
    <name evidence="8" type="ORF">CLCOL_22400</name>
</gene>
<dbReference type="InterPro" id="IPR036876">
    <property type="entry name" value="UVR_dom_sf"/>
</dbReference>
<keyword evidence="9" id="KW-1185">Reference proteome</keyword>
<dbReference type="PROSITE" id="PS50164">
    <property type="entry name" value="GIY_YIG"/>
    <property type="match status" value="1"/>
</dbReference>
<comment type="caution">
    <text evidence="8">The sequence shown here is derived from an EMBL/GenBank/DDBJ whole genome shotgun (WGS) entry which is preliminary data.</text>
</comment>
<dbReference type="CDD" id="cd10434">
    <property type="entry name" value="GIY-YIG_UvrC_Cho"/>
    <property type="match status" value="1"/>
</dbReference>
<dbReference type="FunFam" id="3.40.1440.10:FF:000001">
    <property type="entry name" value="UvrABC system protein C"/>
    <property type="match status" value="1"/>
</dbReference>
<evidence type="ECO:0000259" key="6">
    <source>
        <dbReference type="PROSITE" id="PS50151"/>
    </source>
</evidence>
<evidence type="ECO:0000256" key="4">
    <source>
        <dbReference type="ARBA" id="ARBA00022881"/>
    </source>
</evidence>
<dbReference type="InterPro" id="IPR001943">
    <property type="entry name" value="UVR_dom"/>
</dbReference>
<organism evidence="8 9">
    <name type="scientific">Clostridium colicanis DSM 13634</name>
    <dbReference type="NCBI Taxonomy" id="1121305"/>
    <lineage>
        <taxon>Bacteria</taxon>
        <taxon>Bacillati</taxon>
        <taxon>Bacillota</taxon>
        <taxon>Clostridia</taxon>
        <taxon>Eubacteriales</taxon>
        <taxon>Clostridiaceae</taxon>
        <taxon>Clostridium</taxon>
    </lineage>
</organism>
<proteinExistence type="predicted"/>
<dbReference type="SUPFAM" id="SSF82771">
    <property type="entry name" value="GIY-YIG endonuclease"/>
    <property type="match status" value="1"/>
</dbReference>
<feature type="domain" description="GIY-YIG" evidence="7">
    <location>
        <begin position="12"/>
        <end position="91"/>
    </location>
</feature>
<dbReference type="InterPro" id="IPR050066">
    <property type="entry name" value="UvrABC_protein_C"/>
</dbReference>
<reference evidence="8 9" key="1">
    <citation type="submission" date="2016-02" db="EMBL/GenBank/DDBJ databases">
        <title>Genome sequence of Clostridium colicanis DSM 13634.</title>
        <authorList>
            <person name="Poehlein A."/>
            <person name="Daniel R."/>
        </authorList>
    </citation>
    <scope>NUCLEOTIDE SEQUENCE [LARGE SCALE GENOMIC DNA]</scope>
    <source>
        <strain evidence="8 9">DSM 13634</strain>
    </source>
</reference>
<sequence length="358" mass="41738">MDLKEKVRNLPLCPGIYFMKDSLGNVIYVGKSKCLKKRVQSYFYNSKAHSTKVQKLVKNLKDFDFIITDTEFEALMMECKYIKKLKPTYNRLMKSPLSYIYIKIETDKTYPNIDIVSFVDDDNSLYFGPFTNKNLVEKTVLGIKDFYKILCNNPSKRSSSCLNYFLGKCIGMCSGDSVSVKYQNVINKIIGLFQGTDMDMLKEIKQEMLHASENLDFETAAKYRDIIDSIKVLISKERVVDFAEKNRNIVMIERLDVCIFKLFLIKRNKILFSTKYNFNKANIEQILKMIKTNILDNFKPEIFNDLLEITKDEIDEADIIYSYLKNNKCKYTVISQEWLAPNNIHNIDDAIFNLLNSV</sequence>
<dbReference type="Gene3D" id="4.10.860.10">
    <property type="entry name" value="UVR domain"/>
    <property type="match status" value="1"/>
</dbReference>
<dbReference type="PATRIC" id="fig|1121305.3.peg.2244"/>
<evidence type="ECO:0000256" key="3">
    <source>
        <dbReference type="ARBA" id="ARBA00022769"/>
    </source>
</evidence>
<evidence type="ECO:0000259" key="7">
    <source>
        <dbReference type="PROSITE" id="PS50164"/>
    </source>
</evidence>
<evidence type="ECO:0000313" key="8">
    <source>
        <dbReference type="EMBL" id="KYH28106.1"/>
    </source>
</evidence>
<dbReference type="PROSITE" id="PS50151">
    <property type="entry name" value="UVR"/>
    <property type="match status" value="1"/>
</dbReference>
<dbReference type="Gene3D" id="3.40.1440.10">
    <property type="entry name" value="GIY-YIG endonuclease"/>
    <property type="match status" value="1"/>
</dbReference>
<keyword evidence="5" id="KW-0234">DNA repair</keyword>
<dbReference type="Proteomes" id="UP000075374">
    <property type="component" value="Unassembled WGS sequence"/>
</dbReference>
<dbReference type="AlphaFoldDB" id="A0A151AKB5"/>
<feature type="domain" description="UVR" evidence="6">
    <location>
        <begin position="198"/>
        <end position="233"/>
    </location>
</feature>
<dbReference type="GO" id="GO:0004518">
    <property type="term" value="F:nuclease activity"/>
    <property type="evidence" value="ECO:0007669"/>
    <property type="project" value="UniProtKB-KW"/>
</dbReference>
<keyword evidence="2" id="KW-0227">DNA damage</keyword>
<keyword evidence="1" id="KW-0963">Cytoplasm</keyword>
<dbReference type="GO" id="GO:0006289">
    <property type="term" value="P:nucleotide-excision repair"/>
    <property type="evidence" value="ECO:0007669"/>
    <property type="project" value="InterPro"/>
</dbReference>
<accession>A0A151AKB5</accession>
<name>A0A151AKB5_9CLOT</name>
<dbReference type="SUPFAM" id="SSF46600">
    <property type="entry name" value="C-terminal UvrC-binding domain of UvrB"/>
    <property type="match status" value="1"/>
</dbReference>
<protein>
    <submittedName>
        <fullName evidence="8">UvrABC system protein C</fullName>
    </submittedName>
</protein>
<dbReference type="EMBL" id="LTBB01000013">
    <property type="protein sequence ID" value="KYH28106.1"/>
    <property type="molecule type" value="Genomic_DNA"/>
</dbReference>